<sequence>MTQLQRLTITAAQQAAQPMQLTEAQRHYLCRVLRLRAGDRFIAMDGQRCWLATLQADLTTALCLEEWPMTTELPVAVTLLIALPKTGMDDIVRQTTEIGVRRIVPILSQRSLLNPGASKQARWLKIAQEAAEQSERQFIPEILPPQDWRSALAAYPDQRNQPAYLCEARGSYPHLLTRLKPPLAAQLTLAVGPEGGWTEAELAEAVAVGYQPVSLGARILRAVTAPLVALSLVAAVAELQA</sequence>
<dbReference type="Proteomes" id="UP000707356">
    <property type="component" value="Unassembled WGS sequence"/>
</dbReference>
<accession>A0A951PCE5</accession>
<evidence type="ECO:0000256" key="10">
    <source>
        <dbReference type="ARBA" id="ARBA00025699"/>
    </source>
</evidence>
<feature type="domain" description="Ribosomal RNA small subunit methyltransferase E PUA-like" evidence="14">
    <location>
        <begin position="21"/>
        <end position="55"/>
    </location>
</feature>
<evidence type="ECO:0000256" key="5">
    <source>
        <dbReference type="ARBA" id="ARBA00022490"/>
    </source>
</evidence>
<dbReference type="InterPro" id="IPR029028">
    <property type="entry name" value="Alpha/beta_knot_MTases"/>
</dbReference>
<dbReference type="InterPro" id="IPR029026">
    <property type="entry name" value="tRNA_m1G_MTases_N"/>
</dbReference>
<evidence type="ECO:0000259" key="13">
    <source>
        <dbReference type="Pfam" id="PF04452"/>
    </source>
</evidence>
<comment type="subcellular location">
    <subcellularLocation>
        <location evidence="1 12">Cytoplasm</location>
    </subcellularLocation>
</comment>
<keyword evidence="9 12" id="KW-0949">S-adenosyl-L-methionine</keyword>
<name>A0A951PCE5_9CYAN</name>
<evidence type="ECO:0000256" key="8">
    <source>
        <dbReference type="ARBA" id="ARBA00022679"/>
    </source>
</evidence>
<evidence type="ECO:0000313" key="15">
    <source>
        <dbReference type="EMBL" id="MBW4466752.1"/>
    </source>
</evidence>
<protein>
    <recommendedName>
        <fullName evidence="4 12">Ribosomal RNA small subunit methyltransferase E</fullName>
        <ecNumber evidence="3 12">2.1.1.193</ecNumber>
    </recommendedName>
</protein>
<reference evidence="15" key="1">
    <citation type="submission" date="2021-05" db="EMBL/GenBank/DDBJ databases">
        <authorList>
            <person name="Pietrasiak N."/>
            <person name="Ward R."/>
            <person name="Stajich J.E."/>
            <person name="Kurbessoian T."/>
        </authorList>
    </citation>
    <scope>NUCLEOTIDE SEQUENCE</scope>
    <source>
        <strain evidence="15">GSE-TBD4-15B</strain>
    </source>
</reference>
<comment type="catalytic activity">
    <reaction evidence="11 12">
        <text>uridine(1498) in 16S rRNA + S-adenosyl-L-methionine = N(3)-methyluridine(1498) in 16S rRNA + S-adenosyl-L-homocysteine + H(+)</text>
        <dbReference type="Rhea" id="RHEA:42920"/>
        <dbReference type="Rhea" id="RHEA-COMP:10283"/>
        <dbReference type="Rhea" id="RHEA-COMP:10284"/>
        <dbReference type="ChEBI" id="CHEBI:15378"/>
        <dbReference type="ChEBI" id="CHEBI:57856"/>
        <dbReference type="ChEBI" id="CHEBI:59789"/>
        <dbReference type="ChEBI" id="CHEBI:65315"/>
        <dbReference type="ChEBI" id="CHEBI:74502"/>
        <dbReference type="EC" id="2.1.1.193"/>
    </reaction>
</comment>
<dbReference type="GO" id="GO:0070042">
    <property type="term" value="F:rRNA (uridine-N3-)-methyltransferase activity"/>
    <property type="evidence" value="ECO:0007669"/>
    <property type="project" value="TreeGrafter"/>
</dbReference>
<evidence type="ECO:0000313" key="16">
    <source>
        <dbReference type="Proteomes" id="UP000707356"/>
    </source>
</evidence>
<dbReference type="InterPro" id="IPR046887">
    <property type="entry name" value="RsmE_PUA-like"/>
</dbReference>
<dbReference type="InterPro" id="IPR006700">
    <property type="entry name" value="RsmE"/>
</dbReference>
<comment type="function">
    <text evidence="10 12">Specifically methylates the N3 position of the uracil ring of uridine 1498 (m3U1498) in 16S rRNA. Acts on the fully assembled 30S ribosomal subunit.</text>
</comment>
<dbReference type="NCBIfam" id="NF008697">
    <property type="entry name" value="PRK11713.4-1"/>
    <property type="match status" value="1"/>
</dbReference>
<comment type="caution">
    <text evidence="15">The sequence shown here is derived from an EMBL/GenBank/DDBJ whole genome shotgun (WGS) entry which is preliminary data.</text>
</comment>
<dbReference type="SUPFAM" id="SSF75217">
    <property type="entry name" value="alpha/beta knot"/>
    <property type="match status" value="1"/>
</dbReference>
<keyword evidence="5 12" id="KW-0963">Cytoplasm</keyword>
<dbReference type="EMBL" id="JAHHHV010000070">
    <property type="protein sequence ID" value="MBW4466752.1"/>
    <property type="molecule type" value="Genomic_DNA"/>
</dbReference>
<evidence type="ECO:0000256" key="6">
    <source>
        <dbReference type="ARBA" id="ARBA00022552"/>
    </source>
</evidence>
<evidence type="ECO:0000256" key="4">
    <source>
        <dbReference type="ARBA" id="ARBA00013673"/>
    </source>
</evidence>
<evidence type="ECO:0000256" key="7">
    <source>
        <dbReference type="ARBA" id="ARBA00022603"/>
    </source>
</evidence>
<organism evidence="15 16">
    <name type="scientific">Pegethrix bostrychoides GSE-TBD4-15B</name>
    <dbReference type="NCBI Taxonomy" id="2839662"/>
    <lineage>
        <taxon>Bacteria</taxon>
        <taxon>Bacillati</taxon>
        <taxon>Cyanobacteriota</taxon>
        <taxon>Cyanophyceae</taxon>
        <taxon>Oculatellales</taxon>
        <taxon>Oculatellaceae</taxon>
        <taxon>Pegethrix</taxon>
    </lineage>
</organism>
<evidence type="ECO:0000256" key="9">
    <source>
        <dbReference type="ARBA" id="ARBA00022691"/>
    </source>
</evidence>
<evidence type="ECO:0000259" key="14">
    <source>
        <dbReference type="Pfam" id="PF20260"/>
    </source>
</evidence>
<dbReference type="EC" id="2.1.1.193" evidence="3 12"/>
<evidence type="ECO:0000256" key="2">
    <source>
        <dbReference type="ARBA" id="ARBA00005528"/>
    </source>
</evidence>
<proteinExistence type="inferred from homology"/>
<dbReference type="PANTHER" id="PTHR30027">
    <property type="entry name" value="RIBOSOMAL RNA SMALL SUBUNIT METHYLTRANSFERASE E"/>
    <property type="match status" value="1"/>
</dbReference>
<dbReference type="InterPro" id="IPR015947">
    <property type="entry name" value="PUA-like_sf"/>
</dbReference>
<dbReference type="NCBIfam" id="TIGR00046">
    <property type="entry name" value="RsmE family RNA methyltransferase"/>
    <property type="match status" value="1"/>
</dbReference>
<dbReference type="AlphaFoldDB" id="A0A951PCE5"/>
<evidence type="ECO:0000256" key="1">
    <source>
        <dbReference type="ARBA" id="ARBA00004496"/>
    </source>
</evidence>
<dbReference type="SUPFAM" id="SSF88697">
    <property type="entry name" value="PUA domain-like"/>
    <property type="match status" value="1"/>
</dbReference>
<reference evidence="15" key="2">
    <citation type="journal article" date="2022" name="Microbiol. Resour. Announc.">
        <title>Metagenome Sequencing to Explore Phylogenomics of Terrestrial Cyanobacteria.</title>
        <authorList>
            <person name="Ward R.D."/>
            <person name="Stajich J.E."/>
            <person name="Johansen J.R."/>
            <person name="Huntemann M."/>
            <person name="Clum A."/>
            <person name="Foster B."/>
            <person name="Foster B."/>
            <person name="Roux S."/>
            <person name="Palaniappan K."/>
            <person name="Varghese N."/>
            <person name="Mukherjee S."/>
            <person name="Reddy T.B.K."/>
            <person name="Daum C."/>
            <person name="Copeland A."/>
            <person name="Chen I.A."/>
            <person name="Ivanova N.N."/>
            <person name="Kyrpides N.C."/>
            <person name="Shapiro N."/>
            <person name="Eloe-Fadrosh E.A."/>
            <person name="Pietrasiak N."/>
        </authorList>
    </citation>
    <scope>NUCLEOTIDE SEQUENCE</scope>
    <source>
        <strain evidence="15">GSE-TBD4-15B</strain>
    </source>
</reference>
<dbReference type="Pfam" id="PF20260">
    <property type="entry name" value="PUA_4"/>
    <property type="match status" value="1"/>
</dbReference>
<dbReference type="GO" id="GO:0070475">
    <property type="term" value="P:rRNA base methylation"/>
    <property type="evidence" value="ECO:0007669"/>
    <property type="project" value="TreeGrafter"/>
</dbReference>
<keyword evidence="7 12" id="KW-0489">Methyltransferase</keyword>
<dbReference type="GO" id="GO:0005737">
    <property type="term" value="C:cytoplasm"/>
    <property type="evidence" value="ECO:0007669"/>
    <property type="project" value="UniProtKB-SubCell"/>
</dbReference>
<evidence type="ECO:0000256" key="3">
    <source>
        <dbReference type="ARBA" id="ARBA00012328"/>
    </source>
</evidence>
<dbReference type="Pfam" id="PF04452">
    <property type="entry name" value="Methyltrans_RNA"/>
    <property type="match status" value="1"/>
</dbReference>
<dbReference type="PANTHER" id="PTHR30027:SF3">
    <property type="entry name" value="16S RRNA (URACIL(1498)-N(3))-METHYLTRANSFERASE"/>
    <property type="match status" value="1"/>
</dbReference>
<dbReference type="Gene3D" id="3.40.1280.10">
    <property type="match status" value="1"/>
</dbReference>
<keyword evidence="8 12" id="KW-0808">Transferase</keyword>
<dbReference type="CDD" id="cd18084">
    <property type="entry name" value="RsmE-like"/>
    <property type="match status" value="1"/>
</dbReference>
<comment type="similarity">
    <text evidence="2 12">Belongs to the RNA methyltransferase RsmE family.</text>
</comment>
<gene>
    <name evidence="15" type="ORF">KME07_15110</name>
</gene>
<evidence type="ECO:0000256" key="12">
    <source>
        <dbReference type="PIRNR" id="PIRNR015601"/>
    </source>
</evidence>
<feature type="domain" description="Ribosomal RNA small subunit methyltransferase E methyltransferase" evidence="13">
    <location>
        <begin position="72"/>
        <end position="233"/>
    </location>
</feature>
<evidence type="ECO:0000256" key="11">
    <source>
        <dbReference type="ARBA" id="ARBA00047944"/>
    </source>
</evidence>
<keyword evidence="6 12" id="KW-0698">rRNA processing</keyword>
<dbReference type="InterPro" id="IPR046886">
    <property type="entry name" value="RsmE_MTase_dom"/>
</dbReference>
<dbReference type="PIRSF" id="PIRSF015601">
    <property type="entry name" value="MTase_slr0722"/>
    <property type="match status" value="1"/>
</dbReference>